<dbReference type="AlphaFoldDB" id="A0A6A6AYU4"/>
<dbReference type="EMBL" id="ML995507">
    <property type="protein sequence ID" value="KAF2137102.1"/>
    <property type="molecule type" value="Genomic_DNA"/>
</dbReference>
<evidence type="ECO:0000313" key="1">
    <source>
        <dbReference type="EMBL" id="KAF2137102.1"/>
    </source>
</evidence>
<name>A0A6A6AYU4_9PEZI</name>
<keyword evidence="2" id="KW-1185">Reference proteome</keyword>
<sequence length="224" mass="25087">MDPRSPKAGPGQQILSRAWINRNMLTSSLPGNPFGNVRAANRLVDHLGGLAHLDRVVILVDRVNSVKGQLFRGVSISNEGDFGDMRTSEEQLLYVKEVGGVFTYMALDPVWRAFCGTYNGIYNDLHTFSNWYNGQPGNAQIALHTDWANFVRITLDSVVLNGRSKLQAFYAQRRIESLYMEARWFLAFSGNRLLGNWQNIKLDRTDVCTNLPPSRAGPPVWGGT</sequence>
<dbReference type="OrthoDB" id="4990560at2759"/>
<proteinExistence type="predicted"/>
<dbReference type="Proteomes" id="UP000799438">
    <property type="component" value="Unassembled WGS sequence"/>
</dbReference>
<reference evidence="1" key="1">
    <citation type="journal article" date="2020" name="Stud. Mycol.">
        <title>101 Dothideomycetes genomes: a test case for predicting lifestyles and emergence of pathogens.</title>
        <authorList>
            <person name="Haridas S."/>
            <person name="Albert R."/>
            <person name="Binder M."/>
            <person name="Bloem J."/>
            <person name="Labutti K."/>
            <person name="Salamov A."/>
            <person name="Andreopoulos B."/>
            <person name="Baker S."/>
            <person name="Barry K."/>
            <person name="Bills G."/>
            <person name="Bluhm B."/>
            <person name="Cannon C."/>
            <person name="Castanera R."/>
            <person name="Culley D."/>
            <person name="Daum C."/>
            <person name="Ezra D."/>
            <person name="Gonzalez J."/>
            <person name="Henrissat B."/>
            <person name="Kuo A."/>
            <person name="Liang C."/>
            <person name="Lipzen A."/>
            <person name="Lutzoni F."/>
            <person name="Magnuson J."/>
            <person name="Mondo S."/>
            <person name="Nolan M."/>
            <person name="Ohm R."/>
            <person name="Pangilinan J."/>
            <person name="Park H.-J."/>
            <person name="Ramirez L."/>
            <person name="Alfaro M."/>
            <person name="Sun H."/>
            <person name="Tritt A."/>
            <person name="Yoshinaga Y."/>
            <person name="Zwiers L.-H."/>
            <person name="Turgeon B."/>
            <person name="Goodwin S."/>
            <person name="Spatafora J."/>
            <person name="Crous P."/>
            <person name="Grigoriev I."/>
        </authorList>
    </citation>
    <scope>NUCLEOTIDE SEQUENCE</scope>
    <source>
        <strain evidence="1">CBS 121167</strain>
    </source>
</reference>
<organism evidence="1 2">
    <name type="scientific">Aplosporella prunicola CBS 121167</name>
    <dbReference type="NCBI Taxonomy" id="1176127"/>
    <lineage>
        <taxon>Eukaryota</taxon>
        <taxon>Fungi</taxon>
        <taxon>Dikarya</taxon>
        <taxon>Ascomycota</taxon>
        <taxon>Pezizomycotina</taxon>
        <taxon>Dothideomycetes</taxon>
        <taxon>Dothideomycetes incertae sedis</taxon>
        <taxon>Botryosphaeriales</taxon>
        <taxon>Aplosporellaceae</taxon>
        <taxon>Aplosporella</taxon>
    </lineage>
</organism>
<dbReference type="RefSeq" id="XP_033392820.1">
    <property type="nucleotide sequence ID" value="XM_033535066.1"/>
</dbReference>
<accession>A0A6A6AYU4</accession>
<evidence type="ECO:0000313" key="2">
    <source>
        <dbReference type="Proteomes" id="UP000799438"/>
    </source>
</evidence>
<gene>
    <name evidence="1" type="ORF">K452DRAFT_114250</name>
</gene>
<dbReference type="GeneID" id="54292560"/>
<protein>
    <submittedName>
        <fullName evidence="1">Uncharacterized protein</fullName>
    </submittedName>
</protein>